<dbReference type="GO" id="GO:0003729">
    <property type="term" value="F:mRNA binding"/>
    <property type="evidence" value="ECO:0007669"/>
    <property type="project" value="TreeGrafter"/>
</dbReference>
<dbReference type="GO" id="GO:0000445">
    <property type="term" value="C:THO complex part of transcription export complex"/>
    <property type="evidence" value="ECO:0007669"/>
    <property type="project" value="TreeGrafter"/>
</dbReference>
<evidence type="ECO:0000313" key="2">
    <source>
        <dbReference type="Proteomes" id="UP000467840"/>
    </source>
</evidence>
<organism evidence="1 2">
    <name type="scientific">Hevea brasiliensis</name>
    <name type="common">Para rubber tree</name>
    <name type="synonym">Siphonia brasiliensis</name>
    <dbReference type="NCBI Taxonomy" id="3981"/>
    <lineage>
        <taxon>Eukaryota</taxon>
        <taxon>Viridiplantae</taxon>
        <taxon>Streptophyta</taxon>
        <taxon>Embryophyta</taxon>
        <taxon>Tracheophyta</taxon>
        <taxon>Spermatophyta</taxon>
        <taxon>Magnoliopsida</taxon>
        <taxon>eudicotyledons</taxon>
        <taxon>Gunneridae</taxon>
        <taxon>Pentapetalae</taxon>
        <taxon>rosids</taxon>
        <taxon>fabids</taxon>
        <taxon>Malpighiales</taxon>
        <taxon>Euphorbiaceae</taxon>
        <taxon>Crotonoideae</taxon>
        <taxon>Micrandreae</taxon>
        <taxon>Hevea</taxon>
    </lineage>
</organism>
<dbReference type="Proteomes" id="UP000467840">
    <property type="component" value="Chromosome 15"/>
</dbReference>
<keyword evidence="2" id="KW-1185">Reference proteome</keyword>
<dbReference type="AlphaFoldDB" id="A0A6A6MTM7"/>
<comment type="caution">
    <text evidence="1">The sequence shown here is derived from an EMBL/GenBank/DDBJ whole genome shotgun (WGS) entry which is preliminary data.</text>
</comment>
<proteinExistence type="predicted"/>
<gene>
    <name evidence="1" type="ORF">GH714_040316</name>
</gene>
<dbReference type="GO" id="GO:0006406">
    <property type="term" value="P:mRNA export from nucleus"/>
    <property type="evidence" value="ECO:0007669"/>
    <property type="project" value="InterPro"/>
</dbReference>
<name>A0A6A6MTM7_HEVBR</name>
<reference evidence="1 2" key="1">
    <citation type="journal article" date="2020" name="Mol. Plant">
        <title>The Chromosome-Based Rubber Tree Genome Provides New Insights into Spurge Genome Evolution and Rubber Biosynthesis.</title>
        <authorList>
            <person name="Liu J."/>
            <person name="Shi C."/>
            <person name="Shi C.C."/>
            <person name="Li W."/>
            <person name="Zhang Q.J."/>
            <person name="Zhang Y."/>
            <person name="Li K."/>
            <person name="Lu H.F."/>
            <person name="Shi C."/>
            <person name="Zhu S.T."/>
            <person name="Xiao Z.Y."/>
            <person name="Nan H."/>
            <person name="Yue Y."/>
            <person name="Zhu X.G."/>
            <person name="Wu Y."/>
            <person name="Hong X.N."/>
            <person name="Fan G.Y."/>
            <person name="Tong Y."/>
            <person name="Zhang D."/>
            <person name="Mao C.L."/>
            <person name="Liu Y.L."/>
            <person name="Hao S.J."/>
            <person name="Liu W.Q."/>
            <person name="Lv M.Q."/>
            <person name="Zhang H.B."/>
            <person name="Liu Y."/>
            <person name="Hu-Tang G.R."/>
            <person name="Wang J.P."/>
            <person name="Wang J.H."/>
            <person name="Sun Y.H."/>
            <person name="Ni S.B."/>
            <person name="Chen W.B."/>
            <person name="Zhang X.C."/>
            <person name="Jiao Y.N."/>
            <person name="Eichler E.E."/>
            <person name="Li G.H."/>
            <person name="Liu X."/>
            <person name="Gao L.Z."/>
        </authorList>
    </citation>
    <scope>NUCLEOTIDE SEQUENCE [LARGE SCALE GENOMIC DNA]</scope>
    <source>
        <strain evidence="2">cv. GT1</strain>
        <tissue evidence="1">Leaf</tissue>
    </source>
</reference>
<dbReference type="PANTHER" id="PTHR21597:SF0">
    <property type="entry name" value="THO COMPLEX SUBUNIT 2"/>
    <property type="match status" value="1"/>
</dbReference>
<dbReference type="PANTHER" id="PTHR21597">
    <property type="entry name" value="THO2 PROTEIN"/>
    <property type="match status" value="1"/>
</dbReference>
<protein>
    <submittedName>
        <fullName evidence="1">Uncharacterized protein</fullName>
    </submittedName>
</protein>
<evidence type="ECO:0000313" key="1">
    <source>
        <dbReference type="EMBL" id="KAF2315778.1"/>
    </source>
</evidence>
<accession>A0A6A6MTM7</accession>
<sequence length="227" mass="25717">MVRGELRFQKCKVALDSVEFSDRVFGEELASNFADIITQMAQDLIMPREYQAGLTKLVLEFFELQPDNTIFLGLIPIFPKSHASQKRIEVNSPVPFGLYKLTALLVKEEFIDPDSILGRIEGVKFLICRGCELRTHIYAHLLARDDEAFEHYKVFSSKQLDESNKNGRINLAATGKDLMDDDKQGDMTIELFVAFDMETNAIAERSSELESSQTLGLLAGFLLIDDW</sequence>
<dbReference type="EMBL" id="JAAGAX010000005">
    <property type="protein sequence ID" value="KAF2315778.1"/>
    <property type="molecule type" value="Genomic_DNA"/>
</dbReference>
<dbReference type="InterPro" id="IPR040007">
    <property type="entry name" value="Tho2"/>
</dbReference>
<dbReference type="GO" id="GO:0006397">
    <property type="term" value="P:mRNA processing"/>
    <property type="evidence" value="ECO:0007669"/>
    <property type="project" value="InterPro"/>
</dbReference>